<proteinExistence type="predicted"/>
<accession>A0A1H9ICK2</accession>
<dbReference type="InParanoid" id="A0A1H9ICK2"/>
<dbReference type="GO" id="GO:0004519">
    <property type="term" value="F:endonuclease activity"/>
    <property type="evidence" value="ECO:0007669"/>
    <property type="project" value="UniProtKB-KW"/>
</dbReference>
<dbReference type="InterPro" id="IPR008538">
    <property type="entry name" value="Uma2"/>
</dbReference>
<dbReference type="AlphaFoldDB" id="A0A1H9ICK2"/>
<dbReference type="Gene3D" id="3.90.1570.10">
    <property type="entry name" value="tt1808, chain A"/>
    <property type="match status" value="1"/>
</dbReference>
<organism evidence="2 3">
    <name type="scientific">Neolewinella agarilytica</name>
    <dbReference type="NCBI Taxonomy" id="478744"/>
    <lineage>
        <taxon>Bacteria</taxon>
        <taxon>Pseudomonadati</taxon>
        <taxon>Bacteroidota</taxon>
        <taxon>Saprospiria</taxon>
        <taxon>Saprospirales</taxon>
        <taxon>Lewinellaceae</taxon>
        <taxon>Neolewinella</taxon>
    </lineage>
</organism>
<dbReference type="STRING" id="478744.SAMN05444359_114142"/>
<dbReference type="PANTHER" id="PTHR36558:SF1">
    <property type="entry name" value="RESTRICTION ENDONUCLEASE DOMAIN-CONTAINING PROTEIN-RELATED"/>
    <property type="match status" value="1"/>
</dbReference>
<evidence type="ECO:0000313" key="2">
    <source>
        <dbReference type="EMBL" id="SEQ72290.1"/>
    </source>
</evidence>
<dbReference type="RefSeq" id="WP_090169512.1">
    <property type="nucleotide sequence ID" value="NZ_FOFB01000014.1"/>
</dbReference>
<dbReference type="OrthoDB" id="668969at2"/>
<dbReference type="CDD" id="cd06260">
    <property type="entry name" value="DUF820-like"/>
    <property type="match status" value="1"/>
</dbReference>
<keyword evidence="3" id="KW-1185">Reference proteome</keyword>
<reference evidence="3" key="1">
    <citation type="submission" date="2016-10" db="EMBL/GenBank/DDBJ databases">
        <authorList>
            <person name="Varghese N."/>
            <person name="Submissions S."/>
        </authorList>
    </citation>
    <scope>NUCLEOTIDE SEQUENCE [LARGE SCALE GENOMIC DNA]</scope>
    <source>
        <strain evidence="3">DSM 24740</strain>
    </source>
</reference>
<name>A0A1H9ICK2_9BACT</name>
<dbReference type="InterPro" id="IPR011335">
    <property type="entry name" value="Restrct_endonuc-II-like"/>
</dbReference>
<keyword evidence="2" id="KW-0255">Endonuclease</keyword>
<keyword evidence="2" id="KW-0378">Hydrolase</keyword>
<protein>
    <submittedName>
        <fullName evidence="2">Endonuclease, Uma2 family (Restriction endonuclease fold)</fullName>
    </submittedName>
</protein>
<evidence type="ECO:0000259" key="1">
    <source>
        <dbReference type="Pfam" id="PF05685"/>
    </source>
</evidence>
<evidence type="ECO:0000313" key="3">
    <source>
        <dbReference type="Proteomes" id="UP000199021"/>
    </source>
</evidence>
<keyword evidence="2" id="KW-0540">Nuclease</keyword>
<feature type="domain" description="Putative restriction endonuclease" evidence="1">
    <location>
        <begin position="12"/>
        <end position="180"/>
    </location>
</feature>
<dbReference type="Pfam" id="PF05685">
    <property type="entry name" value="Uma2"/>
    <property type="match status" value="1"/>
</dbReference>
<dbReference type="InterPro" id="IPR012296">
    <property type="entry name" value="Nuclease_put_TT1808"/>
</dbReference>
<dbReference type="Proteomes" id="UP000199021">
    <property type="component" value="Unassembled WGS sequence"/>
</dbReference>
<dbReference type="SUPFAM" id="SSF52980">
    <property type="entry name" value="Restriction endonuclease-like"/>
    <property type="match status" value="1"/>
</dbReference>
<dbReference type="PANTHER" id="PTHR36558">
    <property type="entry name" value="GLR1098 PROTEIN"/>
    <property type="match status" value="1"/>
</dbReference>
<gene>
    <name evidence="2" type="ORF">SAMN05444359_114142</name>
</gene>
<dbReference type="EMBL" id="FOFB01000014">
    <property type="protein sequence ID" value="SEQ72290.1"/>
    <property type="molecule type" value="Genomic_DNA"/>
</dbReference>
<sequence>MALAPEQKVTKEEYFKMLAESDHKLEFVNGEVVMMTDGSKNHTAIVDNAYFTLRSNQGECRAWSSEAGVSINSLNRYYFPDVSVVCGDKSKFNPETKIAQLLNPCLLVEVVSETSSDRDRTEKFRAYRQLESFKEYILIDSRSYLIDVFYRESSEYWHFRSYTLPDQRVKIHSLGIELPVSVFYENVVFAENENLL</sequence>